<dbReference type="EMBL" id="JACGWL010000563">
    <property type="protein sequence ID" value="KAK4383460.1"/>
    <property type="molecule type" value="Genomic_DNA"/>
</dbReference>
<gene>
    <name evidence="1" type="ORF">Sango_2774500</name>
</gene>
<dbReference type="AlphaFoldDB" id="A0AAE1T7Q5"/>
<comment type="caution">
    <text evidence="1">The sequence shown here is derived from an EMBL/GenBank/DDBJ whole genome shotgun (WGS) entry which is preliminary data.</text>
</comment>
<accession>A0AAE1T7Q5</accession>
<sequence length="95" mass="10486">MSWHTLIAPASGFLYLDITLSSLFPVDIRIVGSIWFTKDALVTSKYFQPSYLGIGLVAYDIVKSSNFLLTSPREDEVRGTKDKSTSLPVVARCLG</sequence>
<protein>
    <submittedName>
        <fullName evidence="1">Uncharacterized protein</fullName>
    </submittedName>
</protein>
<evidence type="ECO:0000313" key="1">
    <source>
        <dbReference type="EMBL" id="KAK4383460.1"/>
    </source>
</evidence>
<dbReference type="Proteomes" id="UP001289374">
    <property type="component" value="Unassembled WGS sequence"/>
</dbReference>
<name>A0AAE1T7Q5_9LAMI</name>
<proteinExistence type="predicted"/>
<reference evidence="1" key="2">
    <citation type="journal article" date="2024" name="Plant">
        <title>Genomic evolution and insights into agronomic trait innovations of Sesamum species.</title>
        <authorList>
            <person name="Miao H."/>
            <person name="Wang L."/>
            <person name="Qu L."/>
            <person name="Liu H."/>
            <person name="Sun Y."/>
            <person name="Le M."/>
            <person name="Wang Q."/>
            <person name="Wei S."/>
            <person name="Zheng Y."/>
            <person name="Lin W."/>
            <person name="Duan Y."/>
            <person name="Cao H."/>
            <person name="Xiong S."/>
            <person name="Wang X."/>
            <person name="Wei L."/>
            <person name="Li C."/>
            <person name="Ma Q."/>
            <person name="Ju M."/>
            <person name="Zhao R."/>
            <person name="Li G."/>
            <person name="Mu C."/>
            <person name="Tian Q."/>
            <person name="Mei H."/>
            <person name="Zhang T."/>
            <person name="Gao T."/>
            <person name="Zhang H."/>
        </authorList>
    </citation>
    <scope>NUCLEOTIDE SEQUENCE</scope>
    <source>
        <strain evidence="1">K16</strain>
    </source>
</reference>
<evidence type="ECO:0000313" key="2">
    <source>
        <dbReference type="Proteomes" id="UP001289374"/>
    </source>
</evidence>
<organism evidence="1 2">
    <name type="scientific">Sesamum angolense</name>
    <dbReference type="NCBI Taxonomy" id="2727404"/>
    <lineage>
        <taxon>Eukaryota</taxon>
        <taxon>Viridiplantae</taxon>
        <taxon>Streptophyta</taxon>
        <taxon>Embryophyta</taxon>
        <taxon>Tracheophyta</taxon>
        <taxon>Spermatophyta</taxon>
        <taxon>Magnoliopsida</taxon>
        <taxon>eudicotyledons</taxon>
        <taxon>Gunneridae</taxon>
        <taxon>Pentapetalae</taxon>
        <taxon>asterids</taxon>
        <taxon>lamiids</taxon>
        <taxon>Lamiales</taxon>
        <taxon>Pedaliaceae</taxon>
        <taxon>Sesamum</taxon>
    </lineage>
</organism>
<keyword evidence="2" id="KW-1185">Reference proteome</keyword>
<reference evidence="1" key="1">
    <citation type="submission" date="2020-06" db="EMBL/GenBank/DDBJ databases">
        <authorList>
            <person name="Li T."/>
            <person name="Hu X."/>
            <person name="Zhang T."/>
            <person name="Song X."/>
            <person name="Zhang H."/>
            <person name="Dai N."/>
            <person name="Sheng W."/>
            <person name="Hou X."/>
            <person name="Wei L."/>
        </authorList>
    </citation>
    <scope>NUCLEOTIDE SEQUENCE</scope>
    <source>
        <strain evidence="1">K16</strain>
        <tissue evidence="1">Leaf</tissue>
    </source>
</reference>